<evidence type="ECO:0000256" key="1">
    <source>
        <dbReference type="ARBA" id="ARBA00004245"/>
    </source>
</evidence>
<dbReference type="InterPro" id="IPR027417">
    <property type="entry name" value="P-loop_NTPase"/>
</dbReference>
<dbReference type="InterPro" id="IPR001752">
    <property type="entry name" value="Kinesin_motor_dom"/>
</dbReference>
<keyword evidence="4" id="KW-0963">Cytoplasm</keyword>
<comment type="subcellular location">
    <subcellularLocation>
        <location evidence="1">Cytoplasm</location>
        <location evidence="1">Cytoskeleton</location>
    </subcellularLocation>
</comment>
<dbReference type="Gene3D" id="3.40.850.10">
    <property type="entry name" value="Kinesin motor domain"/>
    <property type="match status" value="1"/>
</dbReference>
<name>A0AAN8Q447_POLSC</name>
<dbReference type="Proteomes" id="UP001372834">
    <property type="component" value="Unassembled WGS sequence"/>
</dbReference>
<comment type="similarity">
    <text evidence="5">Belongs to the TRAFAC class myosin-kinesin ATPase superfamily. Kinesin family.</text>
</comment>
<evidence type="ECO:0000256" key="2">
    <source>
        <dbReference type="ARBA" id="ARBA00022741"/>
    </source>
</evidence>
<dbReference type="GO" id="GO:0005524">
    <property type="term" value="F:ATP binding"/>
    <property type="evidence" value="ECO:0007669"/>
    <property type="project" value="UniProtKB-UniRule"/>
</dbReference>
<keyword evidence="3 5" id="KW-0067">ATP-binding</keyword>
<dbReference type="GO" id="GO:0003777">
    <property type="term" value="F:microtubule motor activity"/>
    <property type="evidence" value="ECO:0007669"/>
    <property type="project" value="InterPro"/>
</dbReference>
<reference evidence="7 8" key="1">
    <citation type="submission" date="2023-10" db="EMBL/GenBank/DDBJ databases">
        <title>Genomes of two closely related lineages of the louse Polyplax serrata with different host specificities.</title>
        <authorList>
            <person name="Martinu J."/>
            <person name="Tarabai H."/>
            <person name="Stefka J."/>
            <person name="Hypsa V."/>
        </authorList>
    </citation>
    <scope>NUCLEOTIDE SEQUENCE [LARGE SCALE GENOMIC DNA]</scope>
    <source>
        <strain evidence="7">HR10_N</strain>
    </source>
</reference>
<accession>A0AAN8Q447</accession>
<dbReference type="GO" id="GO:0015630">
    <property type="term" value="C:microtubule cytoskeleton"/>
    <property type="evidence" value="ECO:0007669"/>
    <property type="project" value="UniProtKB-ARBA"/>
</dbReference>
<evidence type="ECO:0000259" key="6">
    <source>
        <dbReference type="PROSITE" id="PS50067"/>
    </source>
</evidence>
<proteinExistence type="inferred from homology"/>
<evidence type="ECO:0000256" key="5">
    <source>
        <dbReference type="PROSITE-ProRule" id="PRU00283"/>
    </source>
</evidence>
<dbReference type="PANTHER" id="PTHR21608">
    <property type="entry name" value="KINESIN-LIKE PROTEIN CG14535"/>
    <property type="match status" value="1"/>
</dbReference>
<dbReference type="Pfam" id="PF00225">
    <property type="entry name" value="Kinesin"/>
    <property type="match status" value="1"/>
</dbReference>
<keyword evidence="2 5" id="KW-0547">Nucleotide-binding</keyword>
<gene>
    <name evidence="7" type="ORF">RUM43_009951</name>
</gene>
<feature type="binding site" evidence="5">
    <location>
        <begin position="160"/>
        <end position="167"/>
    </location>
    <ligand>
        <name>ATP</name>
        <dbReference type="ChEBI" id="CHEBI:30616"/>
    </ligand>
</feature>
<feature type="domain" description="Kinesin motor" evidence="6">
    <location>
        <begin position="63"/>
        <end position="235"/>
    </location>
</feature>
<organism evidence="7 8">
    <name type="scientific">Polyplax serrata</name>
    <name type="common">Common mouse louse</name>
    <dbReference type="NCBI Taxonomy" id="468196"/>
    <lineage>
        <taxon>Eukaryota</taxon>
        <taxon>Metazoa</taxon>
        <taxon>Ecdysozoa</taxon>
        <taxon>Arthropoda</taxon>
        <taxon>Hexapoda</taxon>
        <taxon>Insecta</taxon>
        <taxon>Pterygota</taxon>
        <taxon>Neoptera</taxon>
        <taxon>Paraneoptera</taxon>
        <taxon>Psocodea</taxon>
        <taxon>Troctomorpha</taxon>
        <taxon>Phthiraptera</taxon>
        <taxon>Anoplura</taxon>
        <taxon>Polyplacidae</taxon>
        <taxon>Polyplax</taxon>
    </lineage>
</organism>
<keyword evidence="4" id="KW-0206">Cytoskeleton</keyword>
<evidence type="ECO:0000256" key="4">
    <source>
        <dbReference type="ARBA" id="ARBA00023212"/>
    </source>
</evidence>
<protein>
    <recommendedName>
        <fullName evidence="6">Kinesin motor domain-containing protein</fullName>
    </recommendedName>
</protein>
<dbReference type="EMBL" id="JAWJWE010000004">
    <property type="protein sequence ID" value="KAK6636292.1"/>
    <property type="molecule type" value="Genomic_DNA"/>
</dbReference>
<dbReference type="PANTHER" id="PTHR21608:SF7">
    <property type="entry name" value="KINESIN-LIKE PROTEIN CG14535"/>
    <property type="match status" value="1"/>
</dbReference>
<dbReference type="InterPro" id="IPR027640">
    <property type="entry name" value="Kinesin-like_fam"/>
</dbReference>
<dbReference type="AlphaFoldDB" id="A0AAN8Q447"/>
<dbReference type="GO" id="GO:0007018">
    <property type="term" value="P:microtubule-based movement"/>
    <property type="evidence" value="ECO:0007669"/>
    <property type="project" value="InterPro"/>
</dbReference>
<dbReference type="InterPro" id="IPR036961">
    <property type="entry name" value="Kinesin_motor_dom_sf"/>
</dbReference>
<dbReference type="PROSITE" id="PS50067">
    <property type="entry name" value="KINESIN_MOTOR_2"/>
    <property type="match status" value="1"/>
</dbReference>
<sequence>MEAAALSCRLTISKRNDEDEFLSFSPHRNSIRRNLSGESMRICCGSINFKPEILLLQSSGKKKVKVMLKVTGVPSAMPSGSQSFFNVDSRKKQVTLYDPAVCGTPTAPEDRRVGVAAPKMFAFDAIFTQDDSQVEICSTALTDVIHAVINGTDGCLFCFGHAKLGKSATMLGTPDSVNTLGIIPSAISWLFRGIHEQKQKTGARFSVRVSAVEVCQPTQQLKDLLAGHANGKYNS</sequence>
<evidence type="ECO:0000256" key="3">
    <source>
        <dbReference type="ARBA" id="ARBA00022840"/>
    </source>
</evidence>
<comment type="caution">
    <text evidence="7">The sequence shown here is derived from an EMBL/GenBank/DDBJ whole genome shotgun (WGS) entry which is preliminary data.</text>
</comment>
<keyword evidence="5" id="KW-0505">Motor protein</keyword>
<evidence type="ECO:0000313" key="7">
    <source>
        <dbReference type="EMBL" id="KAK6636292.1"/>
    </source>
</evidence>
<dbReference type="GO" id="GO:0008017">
    <property type="term" value="F:microtubule binding"/>
    <property type="evidence" value="ECO:0007669"/>
    <property type="project" value="InterPro"/>
</dbReference>
<dbReference type="SUPFAM" id="SSF52540">
    <property type="entry name" value="P-loop containing nucleoside triphosphate hydrolases"/>
    <property type="match status" value="1"/>
</dbReference>
<evidence type="ECO:0000313" key="8">
    <source>
        <dbReference type="Proteomes" id="UP001372834"/>
    </source>
</evidence>